<gene>
    <name evidence="1" type="ORF">AGLY_013879</name>
</gene>
<name>A0A6G0T5B6_APHGL</name>
<protein>
    <submittedName>
        <fullName evidence="1">Uncharacterized protein</fullName>
    </submittedName>
</protein>
<dbReference type="InterPro" id="IPR043502">
    <property type="entry name" value="DNA/RNA_pol_sf"/>
</dbReference>
<dbReference type="PANTHER" id="PTHR37984:SF5">
    <property type="entry name" value="PROTEIN NYNRIN-LIKE"/>
    <property type="match status" value="1"/>
</dbReference>
<dbReference type="SUPFAM" id="SSF56672">
    <property type="entry name" value="DNA/RNA polymerases"/>
    <property type="match status" value="1"/>
</dbReference>
<reference evidence="1 2" key="1">
    <citation type="submission" date="2019-08" db="EMBL/GenBank/DDBJ databases">
        <title>The genome of the soybean aphid Biotype 1, its phylome, world population structure and adaptation to the North American continent.</title>
        <authorList>
            <person name="Giordano R."/>
            <person name="Donthu R.K."/>
            <person name="Hernandez A.G."/>
            <person name="Wright C.L."/>
            <person name="Zimin A.V."/>
        </authorList>
    </citation>
    <scope>NUCLEOTIDE SEQUENCE [LARGE SCALE GENOMIC DNA]</scope>
    <source>
        <tissue evidence="1">Whole aphids</tissue>
    </source>
</reference>
<dbReference type="Proteomes" id="UP000475862">
    <property type="component" value="Unassembled WGS sequence"/>
</dbReference>
<organism evidence="1 2">
    <name type="scientific">Aphis glycines</name>
    <name type="common">Soybean aphid</name>
    <dbReference type="NCBI Taxonomy" id="307491"/>
    <lineage>
        <taxon>Eukaryota</taxon>
        <taxon>Metazoa</taxon>
        <taxon>Ecdysozoa</taxon>
        <taxon>Arthropoda</taxon>
        <taxon>Hexapoda</taxon>
        <taxon>Insecta</taxon>
        <taxon>Pterygota</taxon>
        <taxon>Neoptera</taxon>
        <taxon>Paraneoptera</taxon>
        <taxon>Hemiptera</taxon>
        <taxon>Sternorrhyncha</taxon>
        <taxon>Aphidomorpha</taxon>
        <taxon>Aphidoidea</taxon>
        <taxon>Aphididae</taxon>
        <taxon>Aphidini</taxon>
        <taxon>Aphis</taxon>
        <taxon>Aphis</taxon>
    </lineage>
</organism>
<proteinExistence type="predicted"/>
<dbReference type="PANTHER" id="PTHR37984">
    <property type="entry name" value="PROTEIN CBG26694"/>
    <property type="match status" value="1"/>
</dbReference>
<evidence type="ECO:0000313" key="2">
    <source>
        <dbReference type="Proteomes" id="UP000475862"/>
    </source>
</evidence>
<comment type="caution">
    <text evidence="1">The sequence shown here is derived from an EMBL/GenBank/DDBJ whole genome shotgun (WGS) entry which is preliminary data.</text>
</comment>
<sequence>MADRGNSNLDLPELLSLVSELQSKIKDLESALDHPKPSRPVKCTNWKSDQHTGSQCFETPFMHLIVREADAALRAEAHSIALVSNSFMKPVILNDTLVTRLIETGSSHVLIRCSVAQRAKVEVCPVTYALYTARHANEPSIQTLDPITEAEVKKDPSVPVGVKKDMLELLNEYNRGAFAKNIQELGCTTVMQMDIAEMPGSVPINQKPYRMSPSDRTTVLYILTKWKNVGIISYSCSLYASPVLLVDKANGDKRLCVDYRI</sequence>
<evidence type="ECO:0000313" key="1">
    <source>
        <dbReference type="EMBL" id="KAE9526248.1"/>
    </source>
</evidence>
<dbReference type="Gene3D" id="3.10.10.10">
    <property type="entry name" value="HIV Type 1 Reverse Transcriptase, subunit A, domain 1"/>
    <property type="match status" value="1"/>
</dbReference>
<dbReference type="GO" id="GO:0071897">
    <property type="term" value="P:DNA biosynthetic process"/>
    <property type="evidence" value="ECO:0007669"/>
    <property type="project" value="UniProtKB-ARBA"/>
</dbReference>
<accession>A0A6G0T5B6</accession>
<dbReference type="OrthoDB" id="6628324at2759"/>
<dbReference type="AlphaFoldDB" id="A0A6G0T5B6"/>
<dbReference type="EMBL" id="VYZN01000055">
    <property type="protein sequence ID" value="KAE9526248.1"/>
    <property type="molecule type" value="Genomic_DNA"/>
</dbReference>
<dbReference type="InterPro" id="IPR050951">
    <property type="entry name" value="Retrovirus_Pol_polyprotein"/>
</dbReference>
<keyword evidence="2" id="KW-1185">Reference proteome</keyword>